<keyword evidence="2" id="KW-0812">Transmembrane</keyword>
<evidence type="ECO:0000313" key="3">
    <source>
        <dbReference type="EMBL" id="EOQ57898.1"/>
    </source>
</evidence>
<dbReference type="AlphaFoldDB" id="A0ABC9SQX8"/>
<dbReference type="Proteomes" id="UP000014060">
    <property type="component" value="Unassembled WGS sequence"/>
</dbReference>
<name>A0ABC9SQX8_BACCE</name>
<evidence type="ECO:0000313" key="4">
    <source>
        <dbReference type="Proteomes" id="UP000014060"/>
    </source>
</evidence>
<dbReference type="EMBL" id="AHCJ01000083">
    <property type="protein sequence ID" value="EOQ57898.1"/>
    <property type="molecule type" value="Genomic_DNA"/>
</dbReference>
<accession>A0ABC9SQX8</accession>
<keyword evidence="2" id="KW-0472">Membrane</keyword>
<evidence type="ECO:0000256" key="1">
    <source>
        <dbReference type="SAM" id="Coils"/>
    </source>
</evidence>
<gene>
    <name evidence="3" type="ORF">IAY_06188</name>
</gene>
<dbReference type="RefSeq" id="WP_000152198.1">
    <property type="nucleotide sequence ID" value="NZ_KB976014.1"/>
</dbReference>
<feature type="coiled-coil region" evidence="1">
    <location>
        <begin position="38"/>
        <end position="65"/>
    </location>
</feature>
<reference evidence="3 4" key="1">
    <citation type="submission" date="2013-01" db="EMBL/GenBank/DDBJ databases">
        <title>The Genome Sequence of Bacillus cereus TIAC219.</title>
        <authorList>
            <consortium name="The Broad Institute Genome Sequencing Platform"/>
            <consortium name="The Broad Institute Genome Sequencing Center for Infectious Disease"/>
            <person name="Feldgarden M."/>
            <person name="Van der Auwera G.A."/>
            <person name="Mahillon J."/>
            <person name="Duprez V."/>
            <person name="Timmery S."/>
            <person name="Mattelet C."/>
            <person name="Dierick K."/>
            <person name="Sun M."/>
            <person name="Yu Z."/>
            <person name="Zhu L."/>
            <person name="Hu X."/>
            <person name="Shank E.B."/>
            <person name="Swiecicka I."/>
            <person name="Hansen B.M."/>
            <person name="Andrup L."/>
            <person name="Walker B."/>
            <person name="Young S.K."/>
            <person name="Zeng Q."/>
            <person name="Gargeya S."/>
            <person name="Fitzgerald M."/>
            <person name="Haas B."/>
            <person name="Abouelleil A."/>
            <person name="Alvarado L."/>
            <person name="Arachchi H.M."/>
            <person name="Berlin A.M."/>
            <person name="Chapman S.B."/>
            <person name="Dewar J."/>
            <person name="Goldberg J."/>
            <person name="Griggs A."/>
            <person name="Gujja S."/>
            <person name="Hansen M."/>
            <person name="Howarth C."/>
            <person name="Imamovic A."/>
            <person name="Larimer J."/>
            <person name="McCowan C."/>
            <person name="Murphy C."/>
            <person name="Neiman D."/>
            <person name="Pearson M."/>
            <person name="Priest M."/>
            <person name="Roberts A."/>
            <person name="Saif S."/>
            <person name="Shea T."/>
            <person name="Sisk P."/>
            <person name="Sykes S."/>
            <person name="Wortman J."/>
            <person name="Nusbaum C."/>
            <person name="Birren B."/>
        </authorList>
    </citation>
    <scope>NUCLEOTIDE SEQUENCE [LARGE SCALE GENOMIC DNA]</scope>
    <source>
        <strain evidence="3 4">TIAC219</strain>
    </source>
</reference>
<organism evidence="3 4">
    <name type="scientific">Bacillus cereus TIAC219</name>
    <dbReference type="NCBI Taxonomy" id="718222"/>
    <lineage>
        <taxon>Bacteria</taxon>
        <taxon>Bacillati</taxon>
        <taxon>Bacillota</taxon>
        <taxon>Bacilli</taxon>
        <taxon>Bacillales</taxon>
        <taxon>Bacillaceae</taxon>
        <taxon>Bacillus</taxon>
        <taxon>Bacillus cereus group</taxon>
    </lineage>
</organism>
<evidence type="ECO:0000256" key="2">
    <source>
        <dbReference type="SAM" id="Phobius"/>
    </source>
</evidence>
<sequence>MTIHEREMTLADVIFKQQQLEREIAKLRSITYETQQETEEAHKKIAVLERRMDEINALLIELTKSSVKQGEKIDNFDKKQDVFMSNQMQLVKWFVVIIIAILTVLGGLVGIKLALPI</sequence>
<keyword evidence="1" id="KW-0175">Coiled coil</keyword>
<keyword evidence="2" id="KW-1133">Transmembrane helix</keyword>
<evidence type="ECO:0008006" key="5">
    <source>
        <dbReference type="Google" id="ProtNLM"/>
    </source>
</evidence>
<comment type="caution">
    <text evidence="3">The sequence shown here is derived from an EMBL/GenBank/DDBJ whole genome shotgun (WGS) entry which is preliminary data.</text>
</comment>
<protein>
    <recommendedName>
        <fullName evidence="5">Phage protein</fullName>
    </recommendedName>
</protein>
<feature type="transmembrane region" description="Helical" evidence="2">
    <location>
        <begin position="93"/>
        <end position="115"/>
    </location>
</feature>
<proteinExistence type="predicted"/>